<reference evidence="3 6" key="2">
    <citation type="submission" date="2019-07" db="EMBL/GenBank/DDBJ databases">
        <title>Whole genome shotgun sequence of Myxococcus fulvus NBRC 100333.</title>
        <authorList>
            <person name="Hosoyama A."/>
            <person name="Uohara A."/>
            <person name="Ohji S."/>
            <person name="Ichikawa N."/>
        </authorList>
    </citation>
    <scope>NUCLEOTIDE SEQUENCE [LARGE SCALE GENOMIC DNA]</scope>
    <source>
        <strain evidence="3 6">NBRC 100333</strain>
    </source>
</reference>
<evidence type="ECO:0000313" key="3">
    <source>
        <dbReference type="EMBL" id="GEN11204.1"/>
    </source>
</evidence>
<keyword evidence="1" id="KW-0732">Signal</keyword>
<evidence type="ECO:0000313" key="5">
    <source>
        <dbReference type="Proteomes" id="UP000183760"/>
    </source>
</evidence>
<keyword evidence="5" id="KW-1185">Reference proteome</keyword>
<dbReference type="EMBL" id="BJXR01000045">
    <property type="protein sequence ID" value="GEN11204.1"/>
    <property type="molecule type" value="Genomic_DNA"/>
</dbReference>
<dbReference type="AlphaFoldDB" id="A0A511TAI7"/>
<gene>
    <name evidence="3" type="ORF">MFU01_62410</name>
    <name evidence="4" type="ORF">SAMN05443572_11454</name>
</gene>
<feature type="signal peptide" evidence="1">
    <location>
        <begin position="1"/>
        <end position="20"/>
    </location>
</feature>
<evidence type="ECO:0000256" key="1">
    <source>
        <dbReference type="SAM" id="SignalP"/>
    </source>
</evidence>
<dbReference type="Pfam" id="PF04264">
    <property type="entry name" value="YceI"/>
    <property type="match status" value="1"/>
</dbReference>
<reference evidence="4 5" key="1">
    <citation type="submission" date="2016-10" db="EMBL/GenBank/DDBJ databases">
        <authorList>
            <person name="Varghese N."/>
            <person name="Submissions S."/>
        </authorList>
    </citation>
    <scope>NUCLEOTIDE SEQUENCE [LARGE SCALE GENOMIC DNA]</scope>
    <source>
        <strain evidence="4 5">DSM 16525</strain>
    </source>
</reference>
<dbReference type="Proteomes" id="UP000183760">
    <property type="component" value="Unassembled WGS sequence"/>
</dbReference>
<comment type="caution">
    <text evidence="3">The sequence shown here is derived from an EMBL/GenBank/DDBJ whole genome shotgun (WGS) entry which is preliminary data.</text>
</comment>
<dbReference type="STRING" id="1334629.MFUL124B02_42695"/>
<dbReference type="SMART" id="SM00867">
    <property type="entry name" value="YceI"/>
    <property type="match status" value="1"/>
</dbReference>
<proteinExistence type="predicted"/>
<protein>
    <submittedName>
        <fullName evidence="4">YceI-like domain-containing protein</fullName>
    </submittedName>
</protein>
<accession>A0A511TAI7</accession>
<dbReference type="PANTHER" id="PTHR34406">
    <property type="entry name" value="PROTEIN YCEI"/>
    <property type="match status" value="1"/>
</dbReference>
<dbReference type="Proteomes" id="UP000321514">
    <property type="component" value="Unassembled WGS sequence"/>
</dbReference>
<dbReference type="RefSeq" id="WP_046717158.1">
    <property type="nucleotide sequence ID" value="NZ_BJXR01000045.1"/>
</dbReference>
<dbReference type="Gene3D" id="2.40.128.110">
    <property type="entry name" value="Lipid/polyisoprenoid-binding, YceI-like"/>
    <property type="match status" value="1"/>
</dbReference>
<evidence type="ECO:0000313" key="4">
    <source>
        <dbReference type="EMBL" id="SEU39431.1"/>
    </source>
</evidence>
<feature type="chain" id="PRO_5022727053" evidence="1">
    <location>
        <begin position="21"/>
        <end position="192"/>
    </location>
</feature>
<dbReference type="PANTHER" id="PTHR34406:SF1">
    <property type="entry name" value="PROTEIN YCEI"/>
    <property type="match status" value="1"/>
</dbReference>
<dbReference type="InterPro" id="IPR007372">
    <property type="entry name" value="Lipid/polyisoprenoid-bd_YceI"/>
</dbReference>
<evidence type="ECO:0000259" key="2">
    <source>
        <dbReference type="SMART" id="SM00867"/>
    </source>
</evidence>
<dbReference type="SUPFAM" id="SSF101874">
    <property type="entry name" value="YceI-like"/>
    <property type="match status" value="1"/>
</dbReference>
<dbReference type="OrthoDB" id="116832at2"/>
<sequence>MIVRRLALLTTLLLSVPALAQGGTKTYALKKDASTLTYKLHHPAHEVVGTAKPSDGKALLKADGTLQVAVRANIKDFDSGNANRDQHMWEVTEVAKHPIVDFKGVATGVKLPATFPSKVQVTLKGQLLFHGEKQGVEVPVTVLFKSATEVTTEGSFTISLEQFKLERPSLLMVKVDDKLVLEPKLVFVVEGT</sequence>
<organism evidence="3 6">
    <name type="scientific">Myxococcus fulvus</name>
    <dbReference type="NCBI Taxonomy" id="33"/>
    <lineage>
        <taxon>Bacteria</taxon>
        <taxon>Pseudomonadati</taxon>
        <taxon>Myxococcota</taxon>
        <taxon>Myxococcia</taxon>
        <taxon>Myxococcales</taxon>
        <taxon>Cystobacterineae</taxon>
        <taxon>Myxococcaceae</taxon>
        <taxon>Myxococcus</taxon>
    </lineage>
</organism>
<evidence type="ECO:0000313" key="6">
    <source>
        <dbReference type="Proteomes" id="UP000321514"/>
    </source>
</evidence>
<name>A0A511TAI7_MYXFU</name>
<dbReference type="InterPro" id="IPR036761">
    <property type="entry name" value="TTHA0802/YceI-like_sf"/>
</dbReference>
<dbReference type="EMBL" id="FOIB01000014">
    <property type="protein sequence ID" value="SEU39431.1"/>
    <property type="molecule type" value="Genomic_DNA"/>
</dbReference>
<feature type="domain" description="Lipid/polyisoprenoid-binding YceI-like" evidence="2">
    <location>
        <begin position="26"/>
        <end position="188"/>
    </location>
</feature>